<gene>
    <name evidence="1" type="ORF">AQUCO_01400009v1</name>
</gene>
<organism evidence="1 2">
    <name type="scientific">Aquilegia coerulea</name>
    <name type="common">Rocky mountain columbine</name>
    <dbReference type="NCBI Taxonomy" id="218851"/>
    <lineage>
        <taxon>Eukaryota</taxon>
        <taxon>Viridiplantae</taxon>
        <taxon>Streptophyta</taxon>
        <taxon>Embryophyta</taxon>
        <taxon>Tracheophyta</taxon>
        <taxon>Spermatophyta</taxon>
        <taxon>Magnoliopsida</taxon>
        <taxon>Ranunculales</taxon>
        <taxon>Ranunculaceae</taxon>
        <taxon>Thalictroideae</taxon>
        <taxon>Aquilegia</taxon>
    </lineage>
</organism>
<dbReference type="EMBL" id="KZ305031">
    <property type="protein sequence ID" value="PIA46989.1"/>
    <property type="molecule type" value="Genomic_DNA"/>
</dbReference>
<sequence length="72" mass="8451">MAKQGRCYIIKILGLKAIRTKSKPTEIGGYFRLIIQSEKQEFHLCLHIATHHHLFGFQQSLRPHVSRQSLFY</sequence>
<proteinExistence type="predicted"/>
<dbReference type="InParanoid" id="A0A2G5DU05"/>
<protein>
    <submittedName>
        <fullName evidence="1">Uncharacterized protein</fullName>
    </submittedName>
</protein>
<name>A0A2G5DU05_AQUCA</name>
<dbReference type="AlphaFoldDB" id="A0A2G5DU05"/>
<keyword evidence="2" id="KW-1185">Reference proteome</keyword>
<dbReference type="Proteomes" id="UP000230069">
    <property type="component" value="Unassembled WGS sequence"/>
</dbReference>
<reference evidence="1 2" key="1">
    <citation type="submission" date="2017-09" db="EMBL/GenBank/DDBJ databases">
        <title>WGS assembly of Aquilegia coerulea Goldsmith.</title>
        <authorList>
            <person name="Hodges S."/>
            <person name="Kramer E."/>
            <person name="Nordborg M."/>
            <person name="Tomkins J."/>
            <person name="Borevitz J."/>
            <person name="Derieg N."/>
            <person name="Yan J."/>
            <person name="Mihaltcheva S."/>
            <person name="Hayes R.D."/>
            <person name="Rokhsar D."/>
        </authorList>
    </citation>
    <scope>NUCLEOTIDE SEQUENCE [LARGE SCALE GENOMIC DNA]</scope>
    <source>
        <strain evidence="2">cv. Goldsmith</strain>
    </source>
</reference>
<accession>A0A2G5DU05</accession>
<evidence type="ECO:0000313" key="2">
    <source>
        <dbReference type="Proteomes" id="UP000230069"/>
    </source>
</evidence>
<evidence type="ECO:0000313" key="1">
    <source>
        <dbReference type="EMBL" id="PIA46989.1"/>
    </source>
</evidence>